<protein>
    <submittedName>
        <fullName evidence="2">Hypoxanthine-guanine phosphoribosyltransferase</fullName>
        <ecNumber evidence="2">2.4.2.8</ecNumber>
    </submittedName>
</protein>
<dbReference type="InterPro" id="IPR029057">
    <property type="entry name" value="PRTase-like"/>
</dbReference>
<feature type="domain" description="Phosphoribosyltransferase" evidence="1">
    <location>
        <begin position="17"/>
        <end position="165"/>
    </location>
</feature>
<dbReference type="GO" id="GO:0032264">
    <property type="term" value="P:IMP salvage"/>
    <property type="evidence" value="ECO:0007669"/>
    <property type="project" value="TreeGrafter"/>
</dbReference>
<dbReference type="InterPro" id="IPR050408">
    <property type="entry name" value="HGPRT"/>
</dbReference>
<keyword evidence="2" id="KW-0808">Transferase</keyword>
<dbReference type="Pfam" id="PF00156">
    <property type="entry name" value="Pribosyltran"/>
    <property type="match status" value="1"/>
</dbReference>
<dbReference type="NCBIfam" id="NF006605">
    <property type="entry name" value="PRK09162.1"/>
    <property type="match status" value="1"/>
</dbReference>
<dbReference type="CDD" id="cd06223">
    <property type="entry name" value="PRTases_typeI"/>
    <property type="match status" value="1"/>
</dbReference>
<dbReference type="PANTHER" id="PTHR43340:SF1">
    <property type="entry name" value="HYPOXANTHINE PHOSPHORIBOSYLTRANSFERASE"/>
    <property type="match status" value="1"/>
</dbReference>
<dbReference type="GO" id="GO:0006178">
    <property type="term" value="P:guanine salvage"/>
    <property type="evidence" value="ECO:0007669"/>
    <property type="project" value="TreeGrafter"/>
</dbReference>
<dbReference type="PANTHER" id="PTHR43340">
    <property type="entry name" value="HYPOXANTHINE-GUANINE PHOSPHORIBOSYLTRANSFERASE"/>
    <property type="match status" value="1"/>
</dbReference>
<name>A0A3B1BSI8_9ZZZZ</name>
<dbReference type="SUPFAM" id="SSF53271">
    <property type="entry name" value="PRTase-like"/>
    <property type="match status" value="1"/>
</dbReference>
<evidence type="ECO:0000313" key="2">
    <source>
        <dbReference type="EMBL" id="VAX09295.1"/>
    </source>
</evidence>
<dbReference type="GO" id="GO:0004422">
    <property type="term" value="F:hypoxanthine phosphoribosyltransferase activity"/>
    <property type="evidence" value="ECO:0007669"/>
    <property type="project" value="TreeGrafter"/>
</dbReference>
<organism evidence="2">
    <name type="scientific">hydrothermal vent metagenome</name>
    <dbReference type="NCBI Taxonomy" id="652676"/>
    <lineage>
        <taxon>unclassified sequences</taxon>
        <taxon>metagenomes</taxon>
        <taxon>ecological metagenomes</taxon>
    </lineage>
</organism>
<dbReference type="GO" id="GO:0046100">
    <property type="term" value="P:hypoxanthine metabolic process"/>
    <property type="evidence" value="ECO:0007669"/>
    <property type="project" value="TreeGrafter"/>
</dbReference>
<dbReference type="Gene3D" id="3.40.50.2020">
    <property type="match status" value="1"/>
</dbReference>
<reference evidence="2" key="1">
    <citation type="submission" date="2018-06" db="EMBL/GenBank/DDBJ databases">
        <authorList>
            <person name="Zhirakovskaya E."/>
        </authorList>
    </citation>
    <scope>NUCLEOTIDE SEQUENCE</scope>
</reference>
<proteinExistence type="predicted"/>
<dbReference type="EMBL" id="UOFY01000034">
    <property type="protein sequence ID" value="VAX09295.1"/>
    <property type="molecule type" value="Genomic_DNA"/>
</dbReference>
<keyword evidence="2" id="KW-0328">Glycosyltransferase</keyword>
<sequence length="181" mass="20214">MKNEDYNKIMSEADCLYTAKEVGVALDNIAQAITNKLYDRNPLVLCVLTGAIIPTGHLLTRLNFPLQLDYLHVTRYGDKTSGGKLDWLSEQNYSLQNRDVLIVDDILDEGITLKAIVEHCNKAGAAAVYSAVLVEKCHDRKTDIKADFVGVETEDRYLFGYGMDYKGYLRNANGIYAVKGL</sequence>
<dbReference type="EC" id="2.4.2.8" evidence="2"/>
<dbReference type="AlphaFoldDB" id="A0A3B1BSI8"/>
<dbReference type="GO" id="GO:0000287">
    <property type="term" value="F:magnesium ion binding"/>
    <property type="evidence" value="ECO:0007669"/>
    <property type="project" value="TreeGrafter"/>
</dbReference>
<dbReference type="InterPro" id="IPR000836">
    <property type="entry name" value="PRTase_dom"/>
</dbReference>
<gene>
    <name evidence="2" type="ORF">MNBD_GAMMA25-2359</name>
</gene>
<dbReference type="GO" id="GO:0005829">
    <property type="term" value="C:cytosol"/>
    <property type="evidence" value="ECO:0007669"/>
    <property type="project" value="TreeGrafter"/>
</dbReference>
<evidence type="ECO:0000259" key="1">
    <source>
        <dbReference type="Pfam" id="PF00156"/>
    </source>
</evidence>
<accession>A0A3B1BSI8</accession>
<dbReference type="GO" id="GO:0032263">
    <property type="term" value="P:GMP salvage"/>
    <property type="evidence" value="ECO:0007669"/>
    <property type="project" value="TreeGrafter"/>
</dbReference>